<dbReference type="Pfam" id="PF08666">
    <property type="entry name" value="SAF"/>
    <property type="match status" value="1"/>
</dbReference>
<feature type="domain" description="SAF" evidence="2">
    <location>
        <begin position="37"/>
        <end position="98"/>
    </location>
</feature>
<sequence length="201" mass="20090">MSGGVRRRPVWIWGGASVVVASAVGFAAVVAVAGERDPVLAVVRDLPAGHVIEAGDLREVRVAADDAVVPAGRAESVVGRMTAVPLVAGSLLAPGQVGPEGSYPPRGRSEVSFAVASGDAPPLERGQRVAVFAGPSAAGLPGAGEEAFAPVVGTVTGVREGDSAGQPFTLTMLIESVGAERAAVVEKPRVVVLSSANGDAR</sequence>
<keyword evidence="1" id="KW-0812">Transmembrane</keyword>
<dbReference type="EMBL" id="RBDX01000003">
    <property type="protein sequence ID" value="RKN11569.1"/>
    <property type="molecule type" value="Genomic_DNA"/>
</dbReference>
<keyword evidence="5" id="KW-1185">Reference proteome</keyword>
<dbReference type="Proteomes" id="UP000275024">
    <property type="component" value="Unassembled WGS sequence"/>
</dbReference>
<dbReference type="InterPro" id="IPR013974">
    <property type="entry name" value="SAF"/>
</dbReference>
<dbReference type="AlphaFoldDB" id="A0A3A9WFK4"/>
<organism evidence="3 6">
    <name type="scientific">Streptomyces radicis</name>
    <dbReference type="NCBI Taxonomy" id="1750517"/>
    <lineage>
        <taxon>Bacteria</taxon>
        <taxon>Bacillati</taxon>
        <taxon>Actinomycetota</taxon>
        <taxon>Actinomycetes</taxon>
        <taxon>Kitasatosporales</taxon>
        <taxon>Streptomycetaceae</taxon>
        <taxon>Streptomyces</taxon>
    </lineage>
</organism>
<protein>
    <submittedName>
        <fullName evidence="3">Flagellar biosynthesis protein FlgA</fullName>
    </submittedName>
</protein>
<proteinExistence type="predicted"/>
<feature type="transmembrane region" description="Helical" evidence="1">
    <location>
        <begin position="12"/>
        <end position="34"/>
    </location>
</feature>
<keyword evidence="1" id="KW-0472">Membrane</keyword>
<keyword evidence="3" id="KW-0969">Cilium</keyword>
<dbReference type="EMBL" id="RBDY01000002">
    <property type="protein sequence ID" value="RKN26413.1"/>
    <property type="molecule type" value="Genomic_DNA"/>
</dbReference>
<evidence type="ECO:0000313" key="6">
    <source>
        <dbReference type="Proteomes" id="UP000275024"/>
    </source>
</evidence>
<reference evidence="5 6" key="1">
    <citation type="submission" date="2018-09" db="EMBL/GenBank/DDBJ databases">
        <title>Streptomyces sp. nov. DS1-2, an endophytic actinomycete isolated from roots of Dendrobium scabrilingue.</title>
        <authorList>
            <person name="Kuncharoen N."/>
            <person name="Kudo T."/>
            <person name="Ohkuma M."/>
            <person name="Yuki M."/>
            <person name="Tanasupawat S."/>
        </authorList>
    </citation>
    <scope>NUCLEOTIDE SEQUENCE [LARGE SCALE GENOMIC DNA]</scope>
    <source>
        <strain evidence="3 6">AZ1-7</strain>
        <strain evidence="4 5">DS1-2</strain>
    </source>
</reference>
<accession>A0A3A9WFK4</accession>
<keyword evidence="3" id="KW-0966">Cell projection</keyword>
<comment type="caution">
    <text evidence="3">The sequence shown here is derived from an EMBL/GenBank/DDBJ whole genome shotgun (WGS) entry which is preliminary data.</text>
</comment>
<dbReference type="CDD" id="cd11614">
    <property type="entry name" value="SAF_CpaB_FlgA_like"/>
    <property type="match status" value="1"/>
</dbReference>
<evidence type="ECO:0000256" key="1">
    <source>
        <dbReference type="SAM" id="Phobius"/>
    </source>
</evidence>
<name>A0A3A9WFK4_9ACTN</name>
<gene>
    <name evidence="4" type="ORF">D7318_03175</name>
    <name evidence="3" type="ORF">D7319_06485</name>
</gene>
<evidence type="ECO:0000259" key="2">
    <source>
        <dbReference type="SMART" id="SM00858"/>
    </source>
</evidence>
<dbReference type="Proteomes" id="UP000268652">
    <property type="component" value="Unassembled WGS sequence"/>
</dbReference>
<evidence type="ECO:0000313" key="5">
    <source>
        <dbReference type="Proteomes" id="UP000268652"/>
    </source>
</evidence>
<evidence type="ECO:0000313" key="3">
    <source>
        <dbReference type="EMBL" id="RKN11569.1"/>
    </source>
</evidence>
<dbReference type="OrthoDB" id="3214303at2"/>
<keyword evidence="3" id="KW-0282">Flagellum</keyword>
<keyword evidence="1" id="KW-1133">Transmembrane helix</keyword>
<evidence type="ECO:0000313" key="4">
    <source>
        <dbReference type="EMBL" id="RKN26413.1"/>
    </source>
</evidence>
<dbReference type="SMART" id="SM00858">
    <property type="entry name" value="SAF"/>
    <property type="match status" value="1"/>
</dbReference>